<dbReference type="Gene3D" id="1.50.10.20">
    <property type="match status" value="1"/>
</dbReference>
<dbReference type="Proteomes" id="UP000006860">
    <property type="component" value="Chromosome"/>
</dbReference>
<evidence type="ECO:0000256" key="2">
    <source>
        <dbReference type="SAM" id="SignalP"/>
    </source>
</evidence>
<dbReference type="Gene3D" id="1.25.40.10">
    <property type="entry name" value="Tetratricopeptide repeat domain"/>
    <property type="match status" value="1"/>
</dbReference>
<dbReference type="InterPro" id="IPR041555">
    <property type="entry name" value="MG3"/>
</dbReference>
<dbReference type="InterPro" id="IPR047565">
    <property type="entry name" value="Alpha-macroglob_thiol-ester_cl"/>
</dbReference>
<dbReference type="InterPro" id="IPR041246">
    <property type="entry name" value="Bact_MG10"/>
</dbReference>
<dbReference type="InterPro" id="IPR001599">
    <property type="entry name" value="Macroglobln_a2"/>
</dbReference>
<dbReference type="Pfam" id="PF00207">
    <property type="entry name" value="A2M"/>
    <property type="match status" value="1"/>
</dbReference>
<keyword evidence="2" id="KW-0732">Signal</keyword>
<dbReference type="Pfam" id="PF17973">
    <property type="entry name" value="bMG10"/>
    <property type="match status" value="1"/>
</dbReference>
<dbReference type="EMBL" id="CP002546">
    <property type="protein sequence ID" value="ADY58409.1"/>
    <property type="molecule type" value="Genomic_DNA"/>
</dbReference>
<dbReference type="GO" id="GO:0004866">
    <property type="term" value="F:endopeptidase inhibitor activity"/>
    <property type="evidence" value="ECO:0007669"/>
    <property type="project" value="InterPro"/>
</dbReference>
<dbReference type="SMART" id="SM01360">
    <property type="entry name" value="A2M"/>
    <property type="match status" value="1"/>
</dbReference>
<dbReference type="eggNOG" id="COG2373">
    <property type="taxonomic scope" value="Bacteria"/>
</dbReference>
<keyword evidence="6" id="KW-1185">Reference proteome</keyword>
<dbReference type="Gene3D" id="2.60.40.1940">
    <property type="match status" value="1"/>
</dbReference>
<sequence length="2050" mass="232291">MLRLRLLFGVGLLAFTGALMSIGAEQTPAKQTTQADLLFNQRNYKEAWEAFEKLAKRKTATDEQVEHALNRGMDCLERLGRQDEIDAFREEIADIHSDSWQALQAVADSYIRRLHHGFIVEGEFARGNRRGGGRGAEYVDASARDRVRALQLMQQALPLVEADAAKNAKKKGDFFFRFADALLFNRNNSRNSWQLQLLTDISELPDYETGNRWQRFGGSSTPGAPVDEAGTPIYYSLPDSWKAAANDGERWRWLLSQAETVNPAVADQVAYTWANFLHGQFGVQTMRNQILPLLKASAEEGEEPDLNEKTGPFAVRTLEESETIAKLANGVKRFTLPDEFNFIKVYQQLAENGGDKYAAMALEQLGGIFENRQQYPKAAEYWREVIKRFGDNDSRSNRLSQIVDPWGQFEGSSVQPSGEGAQLDFRFRNGDSVQLEAREINYQQLLKDVKAYLKSNPQKWDWNQVNIGNIGHRLVAENETKYLGKKVANWSIDLEPRPEHRDKRIEITTPLQKAGAYLLTAKMKGGNTTRVIVWLDDLAIVKKTLDKSQWYFVADAKTGQPIPNAKLNFFGYNLQRQARNQMTTKISEFLDQTDADGQVMVGQKRMEQGFNWLVTATGPNNSFAYLGFNGVWYQNHNWDEYQQNKVYIITDRPVYRPGQTVKFKTWVRRADYGRDEDKAMFADKEFKFQIVNPRNEKLLEEEFTTDKFGGFDGEITLPEDATLGVYQLQLPWDGTVSGNNTFRVEEYKKPEFEVTVEAPDKPIELGETVTATIKAKYYFGAPVTQGTVKYKVERTKKDSRWFPIEPWDWLYGNGYAWFGRSYDWYPGFSRWGCLPPIPPWWGHSSDPPELVLENEVPIGPDGTVKVEIDTALAKAIHGDSDHSYNITAEVVDESRRTIVGNGSVLAARDPFQVHVWVNRGYYHVGDSVTAQVKGQTIDSRPIEGEGELTLYAITYNDKGQPEEQQVDSWKLATDEQGTATQKFEAARPGQYRIAYKLTDSEGHEQEGAYIFLVRGKDSTLADFRFDDLEVTPDKKTYQPGETVRLLINTNRQNSTVLLFVRPSGGVYVKPQTIRLNGKSTVVDLGVEARDMPNFFVEAMTVSDANVFQEARDIPVPPEKRVINVEVTPSKESYKPGEEAEVTLQLTDLDGNPIEGTSVVTVYDRAVEYIAGGSNVPDMQEFFWQFRRSHHPSYESSLQRHFGLLFKRNEKRMQNLGVFGHLTADEPDASKRARSGRFMVGAGVNTDSFADDAAMAAPAMELAAGAAPMAKAAADKDAGGENLVEPTIRKEFADTAYWNALVTPDENGKAVIRFPMPENLTDWKILTWSLGQGTRVGSGQASAVTAKDVLVRLQAPRFFVEKDEVIISANVHNYLKSSKQARVEIVLEGNTLEPLDETRRTITIEADGEQRVDWRVKATAEGDAVITVKALTDEDSDAMQMTFPVYVHGMLKTESYTGTIRPDEDSKKFTINVPEERRPEQSRLEVRYSPTLAGAMVDALPYLIDYPYGCTEQTLNRFLPSVITQNILQRMNLDLEAIQQKRTNLNAQEIGDAEERAKQWKRFDRNPVFDNDEMQEIVKTNLKKLVDMQLSDGGWGWFSGRGERSYPHTTATVVHGLQVAVDNGLLLPEGVLEDGVKWLEKYQTEQVRLLKKGQQKEPKHPYRRHVNNLDALVYMVLVDADVQNQEMQDFLYNDRAQLSVYSLAMFGLSLHSLEAAERFDMVLRNIEQYYVEDLENETAYLKLPEGGWWYWYNSDIEANAYYLKLLAKTDPEGERAPRLVKYLLNNRKHATYWNSTRDTSLCIEAMADYLIASGEDSPNFTLEILVDGEVKKSVEINKDNLFSFDGTLLLTGEELTSGKHDVEFRKKGNGPLYWNAYLTNFTLEDPITATGLELKIRRKVYKLVEQEDASADVAGSRGQAVSQRVVKYDRVELKTGDEVRSGDLLEIELGIDSKNDYEYILLEDFKAAGTEPTDLRSGYLPDANGAYVEFRDEKVAFFMRTLPRGTSSMSYRLRAEIPGKFSALPAITYGMYAPELKGNSNEFKLQIEDRE</sequence>
<dbReference type="InterPro" id="IPR002890">
    <property type="entry name" value="MG2"/>
</dbReference>
<dbReference type="InterPro" id="IPR008930">
    <property type="entry name" value="Terpenoid_cyclase/PrenylTrfase"/>
</dbReference>
<reference evidence="6" key="1">
    <citation type="submission" date="2011-02" db="EMBL/GenBank/DDBJ databases">
        <title>The complete genome of Planctomyces brasiliensis DSM 5305.</title>
        <authorList>
            <person name="Lucas S."/>
            <person name="Copeland A."/>
            <person name="Lapidus A."/>
            <person name="Bruce D."/>
            <person name="Goodwin L."/>
            <person name="Pitluck S."/>
            <person name="Kyrpides N."/>
            <person name="Mavromatis K."/>
            <person name="Pagani I."/>
            <person name="Ivanova N."/>
            <person name="Ovchinnikova G."/>
            <person name="Lu M."/>
            <person name="Detter J.C."/>
            <person name="Han C."/>
            <person name="Land M."/>
            <person name="Hauser L."/>
            <person name="Markowitz V."/>
            <person name="Cheng J.-F."/>
            <person name="Hugenholtz P."/>
            <person name="Woyke T."/>
            <person name="Wu D."/>
            <person name="Tindall B."/>
            <person name="Pomrenke H.G."/>
            <person name="Brambilla E."/>
            <person name="Klenk H.-P."/>
            <person name="Eisen J.A."/>
        </authorList>
    </citation>
    <scope>NUCLEOTIDE SEQUENCE [LARGE SCALE GENOMIC DNA]</scope>
    <source>
        <strain evidence="6">ATCC 49424 / DSM 5305 / JCM 21570 / NBRC 103401 / IFAM 1448</strain>
    </source>
</reference>
<accession>F0SGX4</accession>
<dbReference type="SUPFAM" id="SSF48239">
    <property type="entry name" value="Terpenoid cyclases/Protein prenyltransferases"/>
    <property type="match status" value="1"/>
</dbReference>
<proteinExistence type="inferred from homology"/>
<organism evidence="5 6">
    <name type="scientific">Rubinisphaera brasiliensis (strain ATCC 49424 / DSM 5305 / JCM 21570 / IAM 15109 / NBRC 103401 / IFAM 1448)</name>
    <name type="common">Planctomyces brasiliensis</name>
    <dbReference type="NCBI Taxonomy" id="756272"/>
    <lineage>
        <taxon>Bacteria</taxon>
        <taxon>Pseudomonadati</taxon>
        <taxon>Planctomycetota</taxon>
        <taxon>Planctomycetia</taxon>
        <taxon>Planctomycetales</taxon>
        <taxon>Planctomycetaceae</taxon>
        <taxon>Rubinisphaera</taxon>
    </lineage>
</organism>
<name>F0SGX4_RUBBR</name>
<dbReference type="KEGG" id="pbs:Plabr_0785"/>
<dbReference type="InterPro" id="IPR051802">
    <property type="entry name" value="YfhM-like"/>
</dbReference>
<feature type="signal peptide" evidence="2">
    <location>
        <begin position="1"/>
        <end position="21"/>
    </location>
</feature>
<evidence type="ECO:0000259" key="3">
    <source>
        <dbReference type="SMART" id="SM01359"/>
    </source>
</evidence>
<dbReference type="HOGENOM" id="CLU_232069_0_0_0"/>
<feature type="domain" description="Alpha-2-macroglobulin" evidence="4">
    <location>
        <begin position="1294"/>
        <end position="1384"/>
    </location>
</feature>
<dbReference type="Pfam" id="PF17791">
    <property type="entry name" value="MG3"/>
    <property type="match status" value="1"/>
</dbReference>
<dbReference type="InterPro" id="IPR011990">
    <property type="entry name" value="TPR-like_helical_dom_sf"/>
</dbReference>
<protein>
    <submittedName>
        <fullName evidence="5">Alpha-2-macroglobulin domain protein</fullName>
    </submittedName>
</protein>
<evidence type="ECO:0000313" key="6">
    <source>
        <dbReference type="Proteomes" id="UP000006860"/>
    </source>
</evidence>
<feature type="domain" description="Alpha-2-macroglobulin bait region" evidence="3">
    <location>
        <begin position="1028"/>
        <end position="1169"/>
    </location>
</feature>
<dbReference type="Pfam" id="PF07703">
    <property type="entry name" value="A2M_BRD"/>
    <property type="match status" value="1"/>
</dbReference>
<dbReference type="Gene3D" id="2.60.40.10">
    <property type="entry name" value="Immunoglobulins"/>
    <property type="match status" value="1"/>
</dbReference>
<evidence type="ECO:0000256" key="1">
    <source>
        <dbReference type="ARBA" id="ARBA00010556"/>
    </source>
</evidence>
<dbReference type="CDD" id="cd02891">
    <property type="entry name" value="A2M_like"/>
    <property type="match status" value="1"/>
</dbReference>
<gene>
    <name evidence="5" type="ordered locus">Plabr_0785</name>
</gene>
<dbReference type="SMART" id="SM01359">
    <property type="entry name" value="A2M_N_2"/>
    <property type="match status" value="1"/>
</dbReference>
<comment type="similarity">
    <text evidence="1">Belongs to the protease inhibitor I39 (alpha-2-macroglobulin) family. Bacterial alpha-2-macroglobulin subfamily.</text>
</comment>
<dbReference type="SMART" id="SM01419">
    <property type="entry name" value="Thiol-ester_cl"/>
    <property type="match status" value="1"/>
</dbReference>
<dbReference type="InterPro" id="IPR013783">
    <property type="entry name" value="Ig-like_fold"/>
</dbReference>
<dbReference type="PANTHER" id="PTHR40094">
    <property type="entry name" value="ALPHA-2-MACROGLOBULIN HOMOLOG"/>
    <property type="match status" value="1"/>
</dbReference>
<evidence type="ECO:0000313" key="5">
    <source>
        <dbReference type="EMBL" id="ADY58409.1"/>
    </source>
</evidence>
<dbReference type="STRING" id="756272.Plabr_0785"/>
<dbReference type="InterPro" id="IPR011625">
    <property type="entry name" value="A2M_N_BRD"/>
</dbReference>
<dbReference type="PANTHER" id="PTHR40094:SF1">
    <property type="entry name" value="UBIQUITIN DOMAIN-CONTAINING PROTEIN"/>
    <property type="match status" value="1"/>
</dbReference>
<dbReference type="Pfam" id="PF01835">
    <property type="entry name" value="MG2"/>
    <property type="match status" value="1"/>
</dbReference>
<dbReference type="Gene3D" id="2.60.40.1930">
    <property type="match status" value="1"/>
</dbReference>
<dbReference type="OrthoDB" id="9767116at2"/>
<feature type="chain" id="PRO_5003258516" evidence="2">
    <location>
        <begin position="22"/>
        <end position="2050"/>
    </location>
</feature>
<evidence type="ECO:0000259" key="4">
    <source>
        <dbReference type="SMART" id="SM01360"/>
    </source>
</evidence>
<dbReference type="Gene3D" id="2.20.130.20">
    <property type="match status" value="1"/>
</dbReference>